<protein>
    <submittedName>
        <fullName evidence="1">Uncharacterized protein</fullName>
    </submittedName>
</protein>
<name>A0A841Z8I2_9LIST</name>
<gene>
    <name evidence="1" type="ORF">HB943_12980</name>
</gene>
<evidence type="ECO:0000313" key="2">
    <source>
        <dbReference type="Proteomes" id="UP000564536"/>
    </source>
</evidence>
<organism evidence="1 2">
    <name type="scientific">Listeria weihenstephanensis</name>
    <dbReference type="NCBI Taxonomy" id="1006155"/>
    <lineage>
        <taxon>Bacteria</taxon>
        <taxon>Bacillati</taxon>
        <taxon>Bacillota</taxon>
        <taxon>Bacilli</taxon>
        <taxon>Bacillales</taxon>
        <taxon>Listeriaceae</taxon>
        <taxon>Listeria</taxon>
    </lineage>
</organism>
<dbReference type="RefSeq" id="WP_185426898.1">
    <property type="nucleotide sequence ID" value="NZ_JAARRL010000024.1"/>
</dbReference>
<dbReference type="AlphaFoldDB" id="A0A841Z8I2"/>
<proteinExistence type="predicted"/>
<evidence type="ECO:0000313" key="1">
    <source>
        <dbReference type="EMBL" id="MBC1501520.1"/>
    </source>
</evidence>
<reference evidence="1 2" key="1">
    <citation type="submission" date="2020-03" db="EMBL/GenBank/DDBJ databases">
        <title>Soil Listeria distribution.</title>
        <authorList>
            <person name="Liao J."/>
            <person name="Wiedmann M."/>
        </authorList>
    </citation>
    <scope>NUCLEOTIDE SEQUENCE [LARGE SCALE GENOMIC DNA]</scope>
    <source>
        <strain evidence="1 2">FSL L7-1523</strain>
    </source>
</reference>
<dbReference type="EMBL" id="JAARRL010000024">
    <property type="protein sequence ID" value="MBC1501520.1"/>
    <property type="molecule type" value="Genomic_DNA"/>
</dbReference>
<accession>A0A841Z8I2</accession>
<comment type="caution">
    <text evidence="1">The sequence shown here is derived from an EMBL/GenBank/DDBJ whole genome shotgun (WGS) entry which is preliminary data.</text>
</comment>
<dbReference type="Proteomes" id="UP000564536">
    <property type="component" value="Unassembled WGS sequence"/>
</dbReference>
<sequence>MVEIMKMVEIRTYVQQIAELIDTLDYMLENVVNKKTSDICDSLNKENSSDENIVMTCDSVIMVDPNGQARIVSSNIEDTDKIYSATMLQFLAELLTS</sequence>